<dbReference type="Proteomes" id="UP000447876">
    <property type="component" value="Unassembled WGS sequence"/>
</dbReference>
<dbReference type="PRINTS" id="PR00455">
    <property type="entry name" value="HTHTETR"/>
</dbReference>
<dbReference type="PROSITE" id="PS50977">
    <property type="entry name" value="HTH_TETR_2"/>
    <property type="match status" value="1"/>
</dbReference>
<dbReference type="AlphaFoldDB" id="A0A7X3CNU4"/>
<sequence length="301" mass="34942">MNKDKKEVILQNALRLFGEKGFALTTVDEIAKESGMTKPSLYKYFDSKETLLLESISNLSKSLDREVTKLYRNLELTPSERLVELMATYLKVVLNHNFQTLMFNMFNMPALKNSGDEKIRKAWTDLEEKFYLWFEDCITDTYGKDIEKHAMDIIFIAGSILLEYFRLIGSDVPDRQCRSLAIYVGQVIHILVEGFNTPEMRNVSLFEFSPLDKKENCKVKNAIWETRRLHEVFEELDSRISNNPILTDTEKASYGEALKKIREESFESSQNNVVLDALVLYLEQVESLREACTELRALMKK</sequence>
<name>A0A7X3CNU4_9BACL</name>
<evidence type="ECO:0000256" key="1">
    <source>
        <dbReference type="ARBA" id="ARBA00023125"/>
    </source>
</evidence>
<evidence type="ECO:0000259" key="3">
    <source>
        <dbReference type="PROSITE" id="PS50977"/>
    </source>
</evidence>
<dbReference type="Pfam" id="PF00440">
    <property type="entry name" value="TetR_N"/>
    <property type="match status" value="1"/>
</dbReference>
<keyword evidence="1 2" id="KW-0238">DNA-binding</keyword>
<dbReference type="PANTHER" id="PTHR43479:SF11">
    <property type="entry name" value="ACREF_ENVCD OPERON REPRESSOR-RELATED"/>
    <property type="match status" value="1"/>
</dbReference>
<dbReference type="PANTHER" id="PTHR43479">
    <property type="entry name" value="ACREF/ENVCD OPERON REPRESSOR-RELATED"/>
    <property type="match status" value="1"/>
</dbReference>
<evidence type="ECO:0000313" key="4">
    <source>
        <dbReference type="EMBL" id="MUG47128.1"/>
    </source>
</evidence>
<dbReference type="InterPro" id="IPR009057">
    <property type="entry name" value="Homeodomain-like_sf"/>
</dbReference>
<dbReference type="InterPro" id="IPR001647">
    <property type="entry name" value="HTH_TetR"/>
</dbReference>
<dbReference type="GO" id="GO:0003677">
    <property type="term" value="F:DNA binding"/>
    <property type="evidence" value="ECO:0007669"/>
    <property type="project" value="UniProtKB-UniRule"/>
</dbReference>
<dbReference type="EMBL" id="WNZW01000010">
    <property type="protein sequence ID" value="MUG47128.1"/>
    <property type="molecule type" value="Genomic_DNA"/>
</dbReference>
<evidence type="ECO:0000256" key="2">
    <source>
        <dbReference type="PROSITE-ProRule" id="PRU00335"/>
    </source>
</evidence>
<gene>
    <name evidence="4" type="ORF">GNP95_19360</name>
</gene>
<dbReference type="RefSeq" id="WP_155612510.1">
    <property type="nucleotide sequence ID" value="NZ_WNZW01000010.1"/>
</dbReference>
<dbReference type="Gene3D" id="1.10.357.10">
    <property type="entry name" value="Tetracycline Repressor, domain 2"/>
    <property type="match status" value="1"/>
</dbReference>
<dbReference type="InterPro" id="IPR050624">
    <property type="entry name" value="HTH-type_Tx_Regulator"/>
</dbReference>
<evidence type="ECO:0000313" key="5">
    <source>
        <dbReference type="Proteomes" id="UP000447876"/>
    </source>
</evidence>
<comment type="caution">
    <text evidence="4">The sequence shown here is derived from an EMBL/GenBank/DDBJ whole genome shotgun (WGS) entry which is preliminary data.</text>
</comment>
<feature type="domain" description="HTH tetR-type" evidence="3">
    <location>
        <begin position="3"/>
        <end position="63"/>
    </location>
</feature>
<organism evidence="4 5">
    <name type="scientific">Paenibacillus woosongensis</name>
    <dbReference type="NCBI Taxonomy" id="307580"/>
    <lineage>
        <taxon>Bacteria</taxon>
        <taxon>Bacillati</taxon>
        <taxon>Bacillota</taxon>
        <taxon>Bacilli</taxon>
        <taxon>Bacillales</taxon>
        <taxon>Paenibacillaceae</taxon>
        <taxon>Paenibacillus</taxon>
    </lineage>
</organism>
<dbReference type="OrthoDB" id="9812993at2"/>
<proteinExistence type="predicted"/>
<reference evidence="4 5" key="1">
    <citation type="submission" date="2019-11" db="EMBL/GenBank/DDBJ databases">
        <title>Draft genome sequences of five Paenibacillus species of dairy origin.</title>
        <authorList>
            <person name="Olajide A.M."/>
            <person name="Chen S."/>
            <person name="Lapointe G."/>
        </authorList>
    </citation>
    <scope>NUCLEOTIDE SEQUENCE [LARGE SCALE GENOMIC DNA]</scope>
    <source>
        <strain evidence="4 5">12CR55</strain>
    </source>
</reference>
<dbReference type="SUPFAM" id="SSF46689">
    <property type="entry name" value="Homeodomain-like"/>
    <property type="match status" value="1"/>
</dbReference>
<protein>
    <submittedName>
        <fullName evidence="4">TetR family transcriptional regulator</fullName>
    </submittedName>
</protein>
<feature type="DNA-binding region" description="H-T-H motif" evidence="2">
    <location>
        <begin position="26"/>
        <end position="45"/>
    </location>
</feature>
<accession>A0A7X3CNU4</accession>